<evidence type="ECO:0000256" key="1">
    <source>
        <dbReference type="ARBA" id="ARBA00001526"/>
    </source>
</evidence>
<comment type="catalytic activity">
    <reaction evidence="1">
        <text>a beta-lactam + H2O = a substituted beta-amino acid</text>
        <dbReference type="Rhea" id="RHEA:20401"/>
        <dbReference type="ChEBI" id="CHEBI:15377"/>
        <dbReference type="ChEBI" id="CHEBI:35627"/>
        <dbReference type="ChEBI" id="CHEBI:140347"/>
        <dbReference type="EC" id="3.5.2.6"/>
    </reaction>
</comment>
<evidence type="ECO:0000256" key="9">
    <source>
        <dbReference type="ARBA" id="ARBA00022801"/>
    </source>
</evidence>
<dbReference type="OrthoDB" id="2971563at2"/>
<dbReference type="GO" id="GO:0046677">
    <property type="term" value="P:response to antibiotic"/>
    <property type="evidence" value="ECO:0007669"/>
    <property type="project" value="UniProtKB-KW"/>
</dbReference>
<dbReference type="GO" id="GO:0017001">
    <property type="term" value="P:antibiotic catabolic process"/>
    <property type="evidence" value="ECO:0007669"/>
    <property type="project" value="InterPro"/>
</dbReference>
<dbReference type="PANTHER" id="PTHR42951:SF17">
    <property type="entry name" value="METALLO-BETA-LACTAMASE DOMAIN-CONTAINING PROTEIN"/>
    <property type="match status" value="1"/>
</dbReference>
<evidence type="ECO:0000256" key="3">
    <source>
        <dbReference type="ARBA" id="ARBA00004418"/>
    </source>
</evidence>
<keyword evidence="9" id="KW-0378">Hydrolase</keyword>
<dbReference type="EMBL" id="BJMD01000005">
    <property type="protein sequence ID" value="GEB18274.1"/>
    <property type="molecule type" value="Genomic_DNA"/>
</dbReference>
<name>A0A4Y3N8L9_PAEAU</name>
<accession>A0A4Y3N8L9</accession>
<dbReference type="EC" id="3.5.2.6" evidence="5"/>
<dbReference type="InterPro" id="IPR001279">
    <property type="entry name" value="Metallo-B-lactamas"/>
</dbReference>
<dbReference type="GO" id="GO:0008800">
    <property type="term" value="F:beta-lactamase activity"/>
    <property type="evidence" value="ECO:0007669"/>
    <property type="project" value="UniProtKB-EC"/>
</dbReference>
<dbReference type="AlphaFoldDB" id="A0A4Y3N8L9"/>
<comment type="similarity">
    <text evidence="4">Belongs to the metallo-beta-lactamase superfamily. Class-B beta-lactamase family.</text>
</comment>
<evidence type="ECO:0000256" key="4">
    <source>
        <dbReference type="ARBA" id="ARBA00005250"/>
    </source>
</evidence>
<dbReference type="PROSITE" id="PS00743">
    <property type="entry name" value="BETA_LACTAMASE_B_1"/>
    <property type="match status" value="1"/>
</dbReference>
<keyword evidence="11" id="KW-0046">Antibiotic resistance</keyword>
<comment type="subcellular location">
    <subcellularLocation>
        <location evidence="3">Periplasm</location>
    </subcellularLocation>
</comment>
<comment type="cofactor">
    <cofactor evidence="2">
        <name>Zn(2+)</name>
        <dbReference type="ChEBI" id="CHEBI:29105"/>
    </cofactor>
</comment>
<organism evidence="13 14">
    <name type="scientific">Paenarthrobacter aurescens</name>
    <name type="common">Arthrobacter aurescens</name>
    <dbReference type="NCBI Taxonomy" id="43663"/>
    <lineage>
        <taxon>Bacteria</taxon>
        <taxon>Bacillati</taxon>
        <taxon>Actinomycetota</taxon>
        <taxon>Actinomycetes</taxon>
        <taxon>Micrococcales</taxon>
        <taxon>Micrococcaceae</taxon>
        <taxon>Paenarthrobacter</taxon>
    </lineage>
</organism>
<evidence type="ECO:0000256" key="11">
    <source>
        <dbReference type="ARBA" id="ARBA00023251"/>
    </source>
</evidence>
<dbReference type="InterPro" id="IPR050855">
    <property type="entry name" value="NDM-1-like"/>
</dbReference>
<comment type="caution">
    <text evidence="13">The sequence shown here is derived from an EMBL/GenBank/DDBJ whole genome shotgun (WGS) entry which is preliminary data.</text>
</comment>
<dbReference type="GO" id="GO:0008270">
    <property type="term" value="F:zinc ion binding"/>
    <property type="evidence" value="ECO:0007669"/>
    <property type="project" value="InterPro"/>
</dbReference>
<dbReference type="InterPro" id="IPR036866">
    <property type="entry name" value="RibonucZ/Hydroxyglut_hydro"/>
</dbReference>
<proteinExistence type="inferred from homology"/>
<keyword evidence="10" id="KW-0862">Zinc</keyword>
<sequence length="173" mass="18047">MRPSPESSPETSQSLTGPTEISFDVRCFVLPVADGILVIDTGMGDNATAMHQALERLGADWADISDVLITHAHADHVGGLNEVLSKAGNALVWAGEADAGAVSAGISSGPETSEPQVRATADGASIRGLRVIHTPGHTQGHIGLLHEGEGPLVTPQNPVLPWCRDSRRRQPAS</sequence>
<dbReference type="GO" id="GO:0042597">
    <property type="term" value="C:periplasmic space"/>
    <property type="evidence" value="ECO:0007669"/>
    <property type="project" value="UniProtKB-SubCell"/>
</dbReference>
<gene>
    <name evidence="13" type="ORF">AAU01_10290</name>
</gene>
<dbReference type="InterPro" id="IPR001018">
    <property type="entry name" value="Beta-lactamase_class-B_CS"/>
</dbReference>
<dbReference type="SMART" id="SM00849">
    <property type="entry name" value="Lactamase_B"/>
    <property type="match status" value="1"/>
</dbReference>
<evidence type="ECO:0000259" key="12">
    <source>
        <dbReference type="SMART" id="SM00849"/>
    </source>
</evidence>
<keyword evidence="8" id="KW-0574">Periplasm</keyword>
<evidence type="ECO:0000256" key="10">
    <source>
        <dbReference type="ARBA" id="ARBA00022833"/>
    </source>
</evidence>
<dbReference type="Pfam" id="PF00753">
    <property type="entry name" value="Lactamase_B"/>
    <property type="match status" value="1"/>
</dbReference>
<keyword evidence="7" id="KW-0732">Signal</keyword>
<feature type="domain" description="Metallo-beta-lactamase" evidence="12">
    <location>
        <begin position="24"/>
        <end position="167"/>
    </location>
</feature>
<evidence type="ECO:0000256" key="8">
    <source>
        <dbReference type="ARBA" id="ARBA00022764"/>
    </source>
</evidence>
<evidence type="ECO:0000313" key="14">
    <source>
        <dbReference type="Proteomes" id="UP000317715"/>
    </source>
</evidence>
<evidence type="ECO:0000313" key="13">
    <source>
        <dbReference type="EMBL" id="GEB18274.1"/>
    </source>
</evidence>
<evidence type="ECO:0000256" key="5">
    <source>
        <dbReference type="ARBA" id="ARBA00012865"/>
    </source>
</evidence>
<dbReference type="SUPFAM" id="SSF56281">
    <property type="entry name" value="Metallo-hydrolase/oxidoreductase"/>
    <property type="match status" value="1"/>
</dbReference>
<protein>
    <recommendedName>
        <fullName evidence="5">beta-lactamase</fullName>
        <ecNumber evidence="5">3.5.2.6</ecNumber>
    </recommendedName>
</protein>
<evidence type="ECO:0000256" key="2">
    <source>
        <dbReference type="ARBA" id="ARBA00001947"/>
    </source>
</evidence>
<keyword evidence="14" id="KW-1185">Reference proteome</keyword>
<evidence type="ECO:0000256" key="7">
    <source>
        <dbReference type="ARBA" id="ARBA00022729"/>
    </source>
</evidence>
<evidence type="ECO:0000256" key="6">
    <source>
        <dbReference type="ARBA" id="ARBA00022723"/>
    </source>
</evidence>
<reference evidence="13 14" key="1">
    <citation type="submission" date="2019-06" db="EMBL/GenBank/DDBJ databases">
        <title>Whole genome shotgun sequence of Paenarthrobacter aurescens NBRC 12136.</title>
        <authorList>
            <person name="Hosoyama A."/>
            <person name="Uohara A."/>
            <person name="Ohji S."/>
            <person name="Ichikawa N."/>
        </authorList>
    </citation>
    <scope>NUCLEOTIDE SEQUENCE [LARGE SCALE GENOMIC DNA]</scope>
    <source>
        <strain evidence="13 14">NBRC 12136</strain>
    </source>
</reference>
<dbReference type="Gene3D" id="3.60.15.10">
    <property type="entry name" value="Ribonuclease Z/Hydroxyacylglutathione hydrolase-like"/>
    <property type="match status" value="1"/>
</dbReference>
<dbReference type="PANTHER" id="PTHR42951">
    <property type="entry name" value="METALLO-BETA-LACTAMASE DOMAIN-CONTAINING"/>
    <property type="match status" value="1"/>
</dbReference>
<keyword evidence="6" id="KW-0479">Metal-binding</keyword>
<dbReference type="Proteomes" id="UP000317715">
    <property type="component" value="Unassembled WGS sequence"/>
</dbReference>